<keyword evidence="4" id="KW-0808">Transferase</keyword>
<accession>B2JEF7</accession>
<evidence type="ECO:0000259" key="12">
    <source>
        <dbReference type="PROSITE" id="PS50113"/>
    </source>
</evidence>
<dbReference type="SMART" id="SM00086">
    <property type="entry name" value="PAC"/>
    <property type="match status" value="1"/>
</dbReference>
<dbReference type="STRING" id="391038.Bphy_0644"/>
<dbReference type="PANTHER" id="PTHR43065:SF10">
    <property type="entry name" value="PEROXIDE STRESS-ACTIVATED HISTIDINE KINASE MAK3"/>
    <property type="match status" value="1"/>
</dbReference>
<feature type="region of interest" description="Disordered" evidence="9">
    <location>
        <begin position="175"/>
        <end position="202"/>
    </location>
</feature>
<dbReference type="InterPro" id="IPR003661">
    <property type="entry name" value="HisK_dim/P_dom"/>
</dbReference>
<feature type="domain" description="PAC" evidence="12">
    <location>
        <begin position="192"/>
        <end position="242"/>
    </location>
</feature>
<dbReference type="InterPro" id="IPR036890">
    <property type="entry name" value="HATPase_C_sf"/>
</dbReference>
<keyword evidence="10" id="KW-0812">Transmembrane</keyword>
<dbReference type="InterPro" id="IPR001610">
    <property type="entry name" value="PAC"/>
</dbReference>
<dbReference type="SUPFAM" id="SSF55874">
    <property type="entry name" value="ATPase domain of HSP90 chaperone/DNA topoisomerase II/histidine kinase"/>
    <property type="match status" value="1"/>
</dbReference>
<dbReference type="AlphaFoldDB" id="B2JEF7"/>
<dbReference type="InterPro" id="IPR005467">
    <property type="entry name" value="His_kinase_dom"/>
</dbReference>
<gene>
    <name evidence="13" type="ordered locus">Bphy_0644</name>
</gene>
<evidence type="ECO:0000259" key="11">
    <source>
        <dbReference type="PROSITE" id="PS50109"/>
    </source>
</evidence>
<dbReference type="PROSITE" id="PS50109">
    <property type="entry name" value="HIS_KIN"/>
    <property type="match status" value="1"/>
</dbReference>
<evidence type="ECO:0000256" key="6">
    <source>
        <dbReference type="ARBA" id="ARBA00022777"/>
    </source>
</evidence>
<dbReference type="InterPro" id="IPR003594">
    <property type="entry name" value="HATPase_dom"/>
</dbReference>
<keyword evidence="5" id="KW-0547">Nucleotide-binding</keyword>
<dbReference type="HOGENOM" id="CLU_000445_114_39_4"/>
<dbReference type="InterPro" id="IPR000014">
    <property type="entry name" value="PAS"/>
</dbReference>
<dbReference type="CDD" id="cd00130">
    <property type="entry name" value="PAS"/>
    <property type="match status" value="1"/>
</dbReference>
<comment type="catalytic activity">
    <reaction evidence="1">
        <text>ATP + protein L-histidine = ADP + protein N-phospho-L-histidine.</text>
        <dbReference type="EC" id="2.7.13.3"/>
    </reaction>
</comment>
<keyword evidence="10" id="KW-1133">Transmembrane helix</keyword>
<dbReference type="InterPro" id="IPR036097">
    <property type="entry name" value="HisK_dim/P_sf"/>
</dbReference>
<dbReference type="SMART" id="SM00388">
    <property type="entry name" value="HisKA"/>
    <property type="match status" value="1"/>
</dbReference>
<dbReference type="EMBL" id="CP001043">
    <property type="protein sequence ID" value="ACC69834.1"/>
    <property type="molecule type" value="Genomic_DNA"/>
</dbReference>
<sequence>MAEAPRARFGQPAPWSVANNNEGVRTWSQLVGCERLEERYVMHIAISALTVAVAAIAVWWSLHPRRVAPERAAGSMSTRYGVSGLPVLLRITNPLARVRSAQSAAGSFAFSRRQPGTMNELADVFECLPVASVVFDEHGVIVLANAQAERLFDYRRGVLAGACVGMVAPALSQQNSATGGTAESAGRAGSTRTHSLRARRRDGSEFPVEIATSAIRYEGRIATVAFITDVTERFELERNRRELAHLTRVSTMGELAASLAHELNQPLTAILSNGQAAQRFMDQEPSDLAEVRDILKDIVDDSGRASEVIRRMRAFVKKDEQQQLVSLDAGGLLRDVALLVHGDAVARGIHVSQVIDDGLPHVRGDKVQLQQVLLNLLLNAFDAVSECGSRDRVVALFAQPDREGMVRIAVRDRGHGLTSDRLECIFKPFVTSKAQGLGLGLSISRSIVQMHGGRLWAENNADQGMTFYVALPAAREAGSACAAQAAS</sequence>
<dbReference type="Gene3D" id="3.30.565.10">
    <property type="entry name" value="Histidine kinase-like ATPase, C-terminal domain"/>
    <property type="match status" value="1"/>
</dbReference>
<dbReference type="Gene3D" id="3.30.450.20">
    <property type="entry name" value="PAS domain"/>
    <property type="match status" value="1"/>
</dbReference>
<dbReference type="eggNOG" id="COG4191">
    <property type="taxonomic scope" value="Bacteria"/>
</dbReference>
<keyword evidence="8" id="KW-0902">Two-component regulatory system</keyword>
<keyword evidence="10" id="KW-0472">Membrane</keyword>
<evidence type="ECO:0000256" key="2">
    <source>
        <dbReference type="ARBA" id="ARBA00012438"/>
    </source>
</evidence>
<keyword evidence="3" id="KW-0597">Phosphoprotein</keyword>
<evidence type="ECO:0000256" key="5">
    <source>
        <dbReference type="ARBA" id="ARBA00022741"/>
    </source>
</evidence>
<dbReference type="EC" id="2.7.13.3" evidence="2"/>
<feature type="domain" description="Histidine kinase" evidence="11">
    <location>
        <begin position="258"/>
        <end position="475"/>
    </location>
</feature>
<organism evidence="13 14">
    <name type="scientific">Paraburkholderia phymatum (strain DSM 17167 / CIP 108236 / LMG 21445 / STM815)</name>
    <name type="common">Burkholderia phymatum</name>
    <dbReference type="NCBI Taxonomy" id="391038"/>
    <lineage>
        <taxon>Bacteria</taxon>
        <taxon>Pseudomonadati</taxon>
        <taxon>Pseudomonadota</taxon>
        <taxon>Betaproteobacteria</taxon>
        <taxon>Burkholderiales</taxon>
        <taxon>Burkholderiaceae</taxon>
        <taxon>Paraburkholderia</taxon>
    </lineage>
</organism>
<dbReference type="PANTHER" id="PTHR43065">
    <property type="entry name" value="SENSOR HISTIDINE KINASE"/>
    <property type="match status" value="1"/>
</dbReference>
<keyword evidence="7" id="KW-0067">ATP-binding</keyword>
<dbReference type="Pfam" id="PF13426">
    <property type="entry name" value="PAS_9"/>
    <property type="match status" value="1"/>
</dbReference>
<dbReference type="Proteomes" id="UP000001192">
    <property type="component" value="Chromosome 1"/>
</dbReference>
<dbReference type="Pfam" id="PF00512">
    <property type="entry name" value="HisKA"/>
    <property type="match status" value="1"/>
</dbReference>
<name>B2JEF7_PARP8</name>
<dbReference type="PROSITE" id="PS50113">
    <property type="entry name" value="PAC"/>
    <property type="match status" value="1"/>
</dbReference>
<evidence type="ECO:0000313" key="14">
    <source>
        <dbReference type="Proteomes" id="UP000001192"/>
    </source>
</evidence>
<dbReference type="SUPFAM" id="SSF55785">
    <property type="entry name" value="PYP-like sensor domain (PAS domain)"/>
    <property type="match status" value="1"/>
</dbReference>
<dbReference type="SMART" id="SM00387">
    <property type="entry name" value="HATPase_c"/>
    <property type="match status" value="1"/>
</dbReference>
<evidence type="ECO:0000256" key="3">
    <source>
        <dbReference type="ARBA" id="ARBA00022553"/>
    </source>
</evidence>
<evidence type="ECO:0000256" key="4">
    <source>
        <dbReference type="ARBA" id="ARBA00022679"/>
    </source>
</evidence>
<dbReference type="SUPFAM" id="SSF47384">
    <property type="entry name" value="Homodimeric domain of signal transducing histidine kinase"/>
    <property type="match status" value="1"/>
</dbReference>
<keyword evidence="6 13" id="KW-0418">Kinase</keyword>
<reference evidence="14" key="1">
    <citation type="journal article" date="2014" name="Stand. Genomic Sci.">
        <title>Complete genome sequence of Burkholderia phymatum STM815(T), a broad host range and efficient nitrogen-fixing symbiont of Mimosa species.</title>
        <authorList>
            <person name="Moulin L."/>
            <person name="Klonowska A."/>
            <person name="Caroline B."/>
            <person name="Booth K."/>
            <person name="Vriezen J.A."/>
            <person name="Melkonian R."/>
            <person name="James E.K."/>
            <person name="Young J.P."/>
            <person name="Bena G."/>
            <person name="Hauser L."/>
            <person name="Land M."/>
            <person name="Kyrpides N."/>
            <person name="Bruce D."/>
            <person name="Chain P."/>
            <person name="Copeland A."/>
            <person name="Pitluck S."/>
            <person name="Woyke T."/>
            <person name="Lizotte-Waniewski M."/>
            <person name="Bristow J."/>
            <person name="Riley M."/>
        </authorList>
    </citation>
    <scope>NUCLEOTIDE SEQUENCE [LARGE SCALE GENOMIC DNA]</scope>
    <source>
        <strain evidence="14">DSM 17167 / CIP 108236 / LMG 21445 / STM815</strain>
    </source>
</reference>
<evidence type="ECO:0000256" key="10">
    <source>
        <dbReference type="SAM" id="Phobius"/>
    </source>
</evidence>
<dbReference type="InterPro" id="IPR000700">
    <property type="entry name" value="PAS-assoc_C"/>
</dbReference>
<feature type="transmembrane region" description="Helical" evidence="10">
    <location>
        <begin position="40"/>
        <end position="62"/>
    </location>
</feature>
<dbReference type="InterPro" id="IPR035965">
    <property type="entry name" value="PAS-like_dom_sf"/>
</dbReference>
<evidence type="ECO:0000256" key="7">
    <source>
        <dbReference type="ARBA" id="ARBA00022840"/>
    </source>
</evidence>
<protein>
    <recommendedName>
        <fullName evidence="2">histidine kinase</fullName>
        <ecNumber evidence="2">2.7.13.3</ecNumber>
    </recommendedName>
</protein>
<dbReference type="GO" id="GO:0005524">
    <property type="term" value="F:ATP binding"/>
    <property type="evidence" value="ECO:0007669"/>
    <property type="project" value="UniProtKB-KW"/>
</dbReference>
<dbReference type="PRINTS" id="PR00344">
    <property type="entry name" value="BCTRLSENSOR"/>
</dbReference>
<evidence type="ECO:0000313" key="13">
    <source>
        <dbReference type="EMBL" id="ACC69834.1"/>
    </source>
</evidence>
<dbReference type="GO" id="GO:0000155">
    <property type="term" value="F:phosphorelay sensor kinase activity"/>
    <property type="evidence" value="ECO:0007669"/>
    <property type="project" value="InterPro"/>
</dbReference>
<evidence type="ECO:0000256" key="1">
    <source>
        <dbReference type="ARBA" id="ARBA00000085"/>
    </source>
</evidence>
<dbReference type="InterPro" id="IPR004358">
    <property type="entry name" value="Sig_transdc_His_kin-like_C"/>
</dbReference>
<evidence type="ECO:0000256" key="9">
    <source>
        <dbReference type="SAM" id="MobiDB-lite"/>
    </source>
</evidence>
<dbReference type="CDD" id="cd00082">
    <property type="entry name" value="HisKA"/>
    <property type="match status" value="1"/>
</dbReference>
<dbReference type="Pfam" id="PF02518">
    <property type="entry name" value="HATPase_c"/>
    <property type="match status" value="1"/>
</dbReference>
<dbReference type="Gene3D" id="1.10.287.130">
    <property type="match status" value="1"/>
</dbReference>
<evidence type="ECO:0000256" key="8">
    <source>
        <dbReference type="ARBA" id="ARBA00023012"/>
    </source>
</evidence>
<proteinExistence type="predicted"/>
<dbReference type="NCBIfam" id="TIGR00229">
    <property type="entry name" value="sensory_box"/>
    <property type="match status" value="1"/>
</dbReference>
<dbReference type="KEGG" id="bph:Bphy_0644"/>
<keyword evidence="14" id="KW-1185">Reference proteome</keyword>